<organism evidence="3 4">
    <name type="scientific">Haloarcula nitratireducens</name>
    <dbReference type="NCBI Taxonomy" id="2487749"/>
    <lineage>
        <taxon>Archaea</taxon>
        <taxon>Methanobacteriati</taxon>
        <taxon>Methanobacteriota</taxon>
        <taxon>Stenosarchaea group</taxon>
        <taxon>Halobacteria</taxon>
        <taxon>Halobacteriales</taxon>
        <taxon>Haloarculaceae</taxon>
        <taxon>Haloarcula</taxon>
    </lineage>
</organism>
<keyword evidence="1" id="KW-1133">Transmembrane helix</keyword>
<dbReference type="GO" id="GO:0080120">
    <property type="term" value="P:CAAX-box protein maturation"/>
    <property type="evidence" value="ECO:0007669"/>
    <property type="project" value="UniProtKB-ARBA"/>
</dbReference>
<keyword evidence="4" id="KW-1185">Reference proteome</keyword>
<evidence type="ECO:0000313" key="4">
    <source>
        <dbReference type="Proteomes" id="UP001430455"/>
    </source>
</evidence>
<sequence length="275" mass="28972">MASITLLLGTALRFPALRNTSPRTKTVVALGTYVAWTTLTWLLEGRIQTLLRPEAVADRLAYTVLTNIVVGTILALLLVREFVVNDFTTRSALGFRSVPRTVGGIIVGGALGFGVYVLQQPPTTDLIVIVNVFAQVLPVSIAEVVVCWVVVGGSISAVLRHRGLHPILAKGTALGVSAVLFGAYHFAHSPPFNTLAMVSLLTVVGVGTGLVYFGSGSLYGALIFHNVMALFGIISSVVATGQLEMYQQPLVPLLATAAVALVVLVSVERLAVTSP</sequence>
<comment type="caution">
    <text evidence="3">The sequence shown here is derived from an EMBL/GenBank/DDBJ whole genome shotgun (WGS) entry which is preliminary data.</text>
</comment>
<accession>A0AAW4PL16</accession>
<dbReference type="InterPro" id="IPR003675">
    <property type="entry name" value="Rce1/LyrA-like_dom"/>
</dbReference>
<dbReference type="EMBL" id="RKLT01000048">
    <property type="protein sequence ID" value="MBX0298273.1"/>
    <property type="molecule type" value="Genomic_DNA"/>
</dbReference>
<feature type="domain" description="CAAX prenyl protease 2/Lysostaphin resistance protein A-like" evidence="2">
    <location>
        <begin position="171"/>
        <end position="228"/>
    </location>
</feature>
<feature type="transmembrane region" description="Helical" evidence="1">
    <location>
        <begin position="98"/>
        <end position="118"/>
    </location>
</feature>
<keyword evidence="1" id="KW-0472">Membrane</keyword>
<dbReference type="RefSeq" id="WP_220582849.1">
    <property type="nucleotide sequence ID" value="NZ_RKLT01000048.1"/>
</dbReference>
<evidence type="ECO:0000313" key="3">
    <source>
        <dbReference type="EMBL" id="MBX0298273.1"/>
    </source>
</evidence>
<evidence type="ECO:0000259" key="2">
    <source>
        <dbReference type="Pfam" id="PF02517"/>
    </source>
</evidence>
<feature type="transmembrane region" description="Helical" evidence="1">
    <location>
        <begin position="59"/>
        <end position="78"/>
    </location>
</feature>
<reference evidence="3 4" key="1">
    <citation type="submission" date="2021-06" db="EMBL/GenBank/DDBJ databases">
        <title>Halomicroarcula sp. a new haloarchaeum isolated from saline soil.</title>
        <authorList>
            <person name="Duran-Viseras A."/>
            <person name="Sanchez-Porro C."/>
            <person name="Ventosa A."/>
        </authorList>
    </citation>
    <scope>NUCLEOTIDE SEQUENCE [LARGE SCALE GENOMIC DNA]</scope>
    <source>
        <strain evidence="3 4">F27</strain>
    </source>
</reference>
<feature type="transmembrane region" description="Helical" evidence="1">
    <location>
        <begin position="130"/>
        <end position="155"/>
    </location>
</feature>
<protein>
    <recommendedName>
        <fullName evidence="2">CAAX prenyl protease 2/Lysostaphin resistance protein A-like domain-containing protein</fullName>
    </recommendedName>
</protein>
<evidence type="ECO:0000256" key="1">
    <source>
        <dbReference type="SAM" id="Phobius"/>
    </source>
</evidence>
<dbReference type="Proteomes" id="UP001430455">
    <property type="component" value="Unassembled WGS sequence"/>
</dbReference>
<gene>
    <name evidence="3" type="ORF">EGH23_25780</name>
</gene>
<proteinExistence type="predicted"/>
<name>A0AAW4PL16_9EURY</name>
<feature type="transmembrane region" description="Helical" evidence="1">
    <location>
        <begin position="28"/>
        <end position="47"/>
    </location>
</feature>
<feature type="transmembrane region" description="Helical" evidence="1">
    <location>
        <begin position="194"/>
        <end position="213"/>
    </location>
</feature>
<dbReference type="GO" id="GO:0004175">
    <property type="term" value="F:endopeptidase activity"/>
    <property type="evidence" value="ECO:0007669"/>
    <property type="project" value="UniProtKB-ARBA"/>
</dbReference>
<feature type="transmembrane region" description="Helical" evidence="1">
    <location>
        <begin position="250"/>
        <end position="272"/>
    </location>
</feature>
<feature type="transmembrane region" description="Helical" evidence="1">
    <location>
        <begin position="167"/>
        <end position="187"/>
    </location>
</feature>
<dbReference type="AlphaFoldDB" id="A0AAW4PL16"/>
<dbReference type="Pfam" id="PF02517">
    <property type="entry name" value="Rce1-like"/>
    <property type="match status" value="1"/>
</dbReference>
<keyword evidence="1" id="KW-0812">Transmembrane</keyword>
<feature type="transmembrane region" description="Helical" evidence="1">
    <location>
        <begin position="219"/>
        <end position="238"/>
    </location>
</feature>